<dbReference type="EMBL" id="WEGI01000008">
    <property type="protein sequence ID" value="MQY28261.1"/>
    <property type="molecule type" value="Genomic_DNA"/>
</dbReference>
<feature type="region of interest" description="Disordered" evidence="1">
    <location>
        <begin position="200"/>
        <end position="231"/>
    </location>
</feature>
<organism evidence="3 4">
    <name type="scientific">Nocardia aurantia</name>
    <dbReference type="NCBI Taxonomy" id="2585199"/>
    <lineage>
        <taxon>Bacteria</taxon>
        <taxon>Bacillati</taxon>
        <taxon>Actinomycetota</taxon>
        <taxon>Actinomycetes</taxon>
        <taxon>Mycobacteriales</taxon>
        <taxon>Nocardiaceae</taxon>
        <taxon>Nocardia</taxon>
    </lineage>
</organism>
<gene>
    <name evidence="3" type="ORF">NRB56_38440</name>
</gene>
<feature type="domain" description="Phage tail lysozyme" evidence="2">
    <location>
        <begin position="238"/>
        <end position="370"/>
    </location>
</feature>
<keyword evidence="4" id="KW-1185">Reference proteome</keyword>
<dbReference type="Gene3D" id="1.10.530.10">
    <property type="match status" value="1"/>
</dbReference>
<accession>A0A7K0DR98</accession>
<reference evidence="3 4" key="1">
    <citation type="submission" date="2019-10" db="EMBL/GenBank/DDBJ databases">
        <title>Nocardia macrotermitis sp. nov. and Nocardia aurantia sp. nov., isolated from the gut of fungus growing-termite Macrotermes natalensis.</title>
        <authorList>
            <person name="Benndorf R."/>
            <person name="Schwitalla J."/>
            <person name="Martin K."/>
            <person name="De Beer W."/>
            <person name="Kaster A.-K."/>
            <person name="Vollmers J."/>
            <person name="Poulsen M."/>
            <person name="Beemelmanns C."/>
        </authorList>
    </citation>
    <scope>NUCLEOTIDE SEQUENCE [LARGE SCALE GENOMIC DNA]</scope>
    <source>
        <strain evidence="3 4">RB56</strain>
    </source>
</reference>
<sequence length="375" mass="40148">MADTRSERDDSAKVGVARMGANDPHFHEVKLVPPSHASAGLKSLTHLVQVWLQDAVDLLGRDEPRKPPDLIGDLVDKKLATESAGQAQMASDYGDKNTKLTELADKMTADDNGVRTKTYEAGQIANDTWTTIKGRIDHLQGILGDPKNNEMVQDPDSHKWYLPVSTETKLQTALLTCVTDVSDDLDTAWNKFQAYAQAMADANPESHGGSPAPPVDASGAPTGGPVTAEEISGGQKVTAKAIYDYLIDHYHLTPAQAAGIVGNMQTESSFNTGAWNSREGALGLCQWEGGRLTALKAYAKAHNQPITDMKTQVDFMMSEMHGGESQAWSALQSAGTPAAAAAAFDQYYERSAGTSRNQRMANATNLASQFATVAA</sequence>
<dbReference type="AlphaFoldDB" id="A0A7K0DR98"/>
<dbReference type="Pfam" id="PF18013">
    <property type="entry name" value="Phage_lysozyme2"/>
    <property type="match status" value="1"/>
</dbReference>
<evidence type="ECO:0000259" key="2">
    <source>
        <dbReference type="Pfam" id="PF18013"/>
    </source>
</evidence>
<name>A0A7K0DR98_9NOCA</name>
<dbReference type="InterPro" id="IPR041219">
    <property type="entry name" value="Phage_lysozyme2"/>
</dbReference>
<protein>
    <recommendedName>
        <fullName evidence="2">Phage tail lysozyme domain-containing protein</fullName>
    </recommendedName>
</protein>
<proteinExistence type="predicted"/>
<evidence type="ECO:0000256" key="1">
    <source>
        <dbReference type="SAM" id="MobiDB-lite"/>
    </source>
</evidence>
<evidence type="ECO:0000313" key="3">
    <source>
        <dbReference type="EMBL" id="MQY28261.1"/>
    </source>
</evidence>
<comment type="caution">
    <text evidence="3">The sequence shown here is derived from an EMBL/GenBank/DDBJ whole genome shotgun (WGS) entry which is preliminary data.</text>
</comment>
<dbReference type="Proteomes" id="UP000431401">
    <property type="component" value="Unassembled WGS sequence"/>
</dbReference>
<evidence type="ECO:0000313" key="4">
    <source>
        <dbReference type="Proteomes" id="UP000431401"/>
    </source>
</evidence>